<sequence>MVVGVPHVTFNYPRTRTLLVIVGFNKVIMMEVAYKLSQLKLAIDVGFHDFKLLTMIGNGAIGEPCRVIFMSKEPNLRR</sequence>
<accession>A0A9K3J0Z0</accession>
<comment type="caution">
    <text evidence="1">The sequence shown here is derived from an EMBL/GenBank/DDBJ whole genome shotgun (WGS) entry which is preliminary data.</text>
</comment>
<proteinExistence type="predicted"/>
<dbReference type="AlphaFoldDB" id="A0A9K3J0Z0"/>
<dbReference type="Gramene" id="mRNA:HanXRQr2_Chr05g0212421">
    <property type="protein sequence ID" value="mRNA:HanXRQr2_Chr05g0212421"/>
    <property type="gene ID" value="HanXRQr2_Chr05g0212421"/>
</dbReference>
<name>A0A9K3J0Z0_HELAN</name>
<gene>
    <name evidence="1" type="ORF">HanXRQr2_Chr05g0212421</name>
</gene>
<keyword evidence="2" id="KW-1185">Reference proteome</keyword>
<organism evidence="1 2">
    <name type="scientific">Helianthus annuus</name>
    <name type="common">Common sunflower</name>
    <dbReference type="NCBI Taxonomy" id="4232"/>
    <lineage>
        <taxon>Eukaryota</taxon>
        <taxon>Viridiplantae</taxon>
        <taxon>Streptophyta</taxon>
        <taxon>Embryophyta</taxon>
        <taxon>Tracheophyta</taxon>
        <taxon>Spermatophyta</taxon>
        <taxon>Magnoliopsida</taxon>
        <taxon>eudicotyledons</taxon>
        <taxon>Gunneridae</taxon>
        <taxon>Pentapetalae</taxon>
        <taxon>asterids</taxon>
        <taxon>campanulids</taxon>
        <taxon>Asterales</taxon>
        <taxon>Asteraceae</taxon>
        <taxon>Asteroideae</taxon>
        <taxon>Heliantheae alliance</taxon>
        <taxon>Heliantheae</taxon>
        <taxon>Helianthus</taxon>
    </lineage>
</organism>
<reference evidence="1" key="1">
    <citation type="journal article" date="2017" name="Nature">
        <title>The sunflower genome provides insights into oil metabolism, flowering and Asterid evolution.</title>
        <authorList>
            <person name="Badouin H."/>
            <person name="Gouzy J."/>
            <person name="Grassa C.J."/>
            <person name="Murat F."/>
            <person name="Staton S.E."/>
            <person name="Cottret L."/>
            <person name="Lelandais-Briere C."/>
            <person name="Owens G.L."/>
            <person name="Carrere S."/>
            <person name="Mayjonade B."/>
            <person name="Legrand L."/>
            <person name="Gill N."/>
            <person name="Kane N.C."/>
            <person name="Bowers J.E."/>
            <person name="Hubner S."/>
            <person name="Bellec A."/>
            <person name="Berard A."/>
            <person name="Berges H."/>
            <person name="Blanchet N."/>
            <person name="Boniface M.C."/>
            <person name="Brunel D."/>
            <person name="Catrice O."/>
            <person name="Chaidir N."/>
            <person name="Claudel C."/>
            <person name="Donnadieu C."/>
            <person name="Faraut T."/>
            <person name="Fievet G."/>
            <person name="Helmstetter N."/>
            <person name="King M."/>
            <person name="Knapp S.J."/>
            <person name="Lai Z."/>
            <person name="Le Paslier M.C."/>
            <person name="Lippi Y."/>
            <person name="Lorenzon L."/>
            <person name="Mandel J.R."/>
            <person name="Marage G."/>
            <person name="Marchand G."/>
            <person name="Marquand E."/>
            <person name="Bret-Mestries E."/>
            <person name="Morien E."/>
            <person name="Nambeesan S."/>
            <person name="Nguyen T."/>
            <person name="Pegot-Espagnet P."/>
            <person name="Pouilly N."/>
            <person name="Raftis F."/>
            <person name="Sallet E."/>
            <person name="Schiex T."/>
            <person name="Thomas J."/>
            <person name="Vandecasteele C."/>
            <person name="Vares D."/>
            <person name="Vear F."/>
            <person name="Vautrin S."/>
            <person name="Crespi M."/>
            <person name="Mangin B."/>
            <person name="Burke J.M."/>
            <person name="Salse J."/>
            <person name="Munos S."/>
            <person name="Vincourt P."/>
            <person name="Rieseberg L.H."/>
            <person name="Langlade N.B."/>
        </authorList>
    </citation>
    <scope>NUCLEOTIDE SEQUENCE</scope>
    <source>
        <tissue evidence="1">Leaves</tissue>
    </source>
</reference>
<reference evidence="1" key="2">
    <citation type="submission" date="2020-06" db="EMBL/GenBank/DDBJ databases">
        <title>Helianthus annuus Genome sequencing and assembly Release 2.</title>
        <authorList>
            <person name="Gouzy J."/>
            <person name="Langlade N."/>
            <person name="Munos S."/>
        </authorList>
    </citation>
    <scope>NUCLEOTIDE SEQUENCE</scope>
    <source>
        <tissue evidence="1">Leaves</tissue>
    </source>
</reference>
<dbReference type="EMBL" id="MNCJ02000320">
    <property type="protein sequence ID" value="KAF5805690.1"/>
    <property type="molecule type" value="Genomic_DNA"/>
</dbReference>
<evidence type="ECO:0000313" key="1">
    <source>
        <dbReference type="EMBL" id="KAF5805690.1"/>
    </source>
</evidence>
<protein>
    <submittedName>
        <fullName evidence="1">Uncharacterized protein</fullName>
    </submittedName>
</protein>
<dbReference type="Proteomes" id="UP000215914">
    <property type="component" value="Unassembled WGS sequence"/>
</dbReference>
<evidence type="ECO:0000313" key="2">
    <source>
        <dbReference type="Proteomes" id="UP000215914"/>
    </source>
</evidence>